<dbReference type="AlphaFoldDB" id="A0A160JDU3"/>
<dbReference type="OrthoDB" id="7307625at2"/>
<evidence type="ECO:0000313" key="2">
    <source>
        <dbReference type="EMBL" id="ANC90900.1"/>
    </source>
</evidence>
<dbReference type="RefSeq" id="WP_063633997.1">
    <property type="nucleotide sequence ID" value="NZ_CP015285.1"/>
</dbReference>
<evidence type="ECO:0000313" key="3">
    <source>
        <dbReference type="Proteomes" id="UP000077405"/>
    </source>
</evidence>
<dbReference type="EMBL" id="CP015285">
    <property type="protein sequence ID" value="ANC90900.1"/>
    <property type="molecule type" value="Genomic_DNA"/>
</dbReference>
<name>A0A160JDU3_9PROT</name>
<protein>
    <submittedName>
        <fullName evidence="2">Uncharacterized protein</fullName>
    </submittedName>
</protein>
<feature type="chain" id="PRO_5007816371" evidence="1">
    <location>
        <begin position="23"/>
        <end position="66"/>
    </location>
</feature>
<feature type="signal peptide" evidence="1">
    <location>
        <begin position="1"/>
        <end position="22"/>
    </location>
</feature>
<sequence length="66" mass="7185">MTVTMVGTRIVLLVFGASLLLAGCQEDATPRPIHLDKGVYRGAADTPRTADEVRALERRTAYQGVR</sequence>
<evidence type="ECO:0000256" key="1">
    <source>
        <dbReference type="SAM" id="SignalP"/>
    </source>
</evidence>
<dbReference type="STRING" id="1226968.A6A40_02705"/>
<keyword evidence="1" id="KW-0732">Signal</keyword>
<reference evidence="2 3" key="1">
    <citation type="journal article" date="2013" name="Int. J. Syst. Evol. Microbiol.">
        <title>Azospirillum humicireducens sp. nov., a nitrogen-fixing bacterium isolated from a microbial fuel cell.</title>
        <authorList>
            <person name="Zhou S."/>
            <person name="Han L."/>
            <person name="Wang Y."/>
            <person name="Yang G."/>
            <person name="Zhuang L."/>
            <person name="Hu P."/>
        </authorList>
    </citation>
    <scope>NUCLEOTIDE SEQUENCE [LARGE SCALE GENOMIC DNA]</scope>
    <source>
        <strain evidence="2 3">SgZ-5</strain>
    </source>
</reference>
<dbReference type="Proteomes" id="UP000077405">
    <property type="component" value="Chromosome"/>
</dbReference>
<accession>A0A160JDU3</accession>
<proteinExistence type="predicted"/>
<organism evidence="2 3">
    <name type="scientific">Azospirillum humicireducens</name>
    <dbReference type="NCBI Taxonomy" id="1226968"/>
    <lineage>
        <taxon>Bacteria</taxon>
        <taxon>Pseudomonadati</taxon>
        <taxon>Pseudomonadota</taxon>
        <taxon>Alphaproteobacteria</taxon>
        <taxon>Rhodospirillales</taxon>
        <taxon>Azospirillaceae</taxon>
        <taxon>Azospirillum</taxon>
    </lineage>
</organism>
<keyword evidence="3" id="KW-1185">Reference proteome</keyword>
<gene>
    <name evidence="2" type="ORF">A6A40_02705</name>
</gene>
<dbReference type="KEGG" id="ahu:A6A40_02705"/>